<dbReference type="InterPro" id="IPR008565">
    <property type="entry name" value="TtsA-like_GH18_dom"/>
</dbReference>
<keyword evidence="3" id="KW-0378">Hydrolase</keyword>
<proteinExistence type="predicted"/>
<dbReference type="InterPro" id="IPR018537">
    <property type="entry name" value="Peptidoglycan-bd_3"/>
</dbReference>
<sequence length="230" mass="24853">MSSPFLYAGLTPPARLASLAAELADAAGALAGYSASPAAIPFPTPPGAPAPALVPAIARFDACLDFTLLEEGGFANNPRDKGKATNMGITIATLTRWRQRADPSATVTVADVRALTRAEARQIYFAWYWNANRCEAMPIPVDLTVFDFAVNSGGAIREIQERLGVQADGVVGHLTLTAMQRFDPTDLAERICDVRMEYLRSLESWADFQDGWTARVERVRAQARKLALAA</sequence>
<evidence type="ECO:0000259" key="1">
    <source>
        <dbReference type="Pfam" id="PF05838"/>
    </source>
</evidence>
<keyword evidence="4" id="KW-1185">Reference proteome</keyword>
<reference evidence="3 4" key="1">
    <citation type="submission" date="2024-09" db="EMBL/GenBank/DDBJ databases">
        <authorList>
            <person name="Sun Q."/>
            <person name="Mori K."/>
        </authorList>
    </citation>
    <scope>NUCLEOTIDE SEQUENCE [LARGE SCALE GENOMIC DNA]</scope>
    <source>
        <strain evidence="3 4">CCM 7468</strain>
    </source>
</reference>
<dbReference type="SUPFAM" id="SSF53955">
    <property type="entry name" value="Lysozyme-like"/>
    <property type="match status" value="1"/>
</dbReference>
<dbReference type="CDD" id="cd13926">
    <property type="entry name" value="N-acetylmuramidase_GH108"/>
    <property type="match status" value="1"/>
</dbReference>
<accession>A0ABV6IL14</accession>
<dbReference type="RefSeq" id="WP_377048350.1">
    <property type="nucleotide sequence ID" value="NZ_JBHLVZ010000002.1"/>
</dbReference>
<organism evidence="3 4">
    <name type="scientific">Muricoccus vinaceus</name>
    <dbReference type="NCBI Taxonomy" id="424704"/>
    <lineage>
        <taxon>Bacteria</taxon>
        <taxon>Pseudomonadati</taxon>
        <taxon>Pseudomonadota</taxon>
        <taxon>Alphaproteobacteria</taxon>
        <taxon>Acetobacterales</taxon>
        <taxon>Roseomonadaceae</taxon>
        <taxon>Muricoccus</taxon>
    </lineage>
</organism>
<feature type="domain" description="Peptidoglycan binding" evidence="2">
    <location>
        <begin position="155"/>
        <end position="216"/>
    </location>
</feature>
<dbReference type="InterPro" id="IPR023346">
    <property type="entry name" value="Lysozyme-like_dom_sf"/>
</dbReference>
<evidence type="ECO:0000313" key="4">
    <source>
        <dbReference type="Proteomes" id="UP001589789"/>
    </source>
</evidence>
<comment type="caution">
    <text evidence="3">The sequence shown here is derived from an EMBL/GenBank/DDBJ whole genome shotgun (WGS) entry which is preliminary data.</text>
</comment>
<dbReference type="EMBL" id="JBHLVZ010000002">
    <property type="protein sequence ID" value="MFC0384309.1"/>
    <property type="molecule type" value="Genomic_DNA"/>
</dbReference>
<dbReference type="Pfam" id="PF05838">
    <property type="entry name" value="Glyco_hydro_108"/>
    <property type="match status" value="1"/>
</dbReference>
<dbReference type="GO" id="GO:0016787">
    <property type="term" value="F:hydrolase activity"/>
    <property type="evidence" value="ECO:0007669"/>
    <property type="project" value="UniProtKB-KW"/>
</dbReference>
<dbReference type="Gene3D" id="1.20.141.10">
    <property type="entry name" value="Chitosanase, subunit A, domain 1"/>
    <property type="match status" value="1"/>
</dbReference>
<dbReference type="Pfam" id="PF09374">
    <property type="entry name" value="PG_binding_3"/>
    <property type="match status" value="1"/>
</dbReference>
<gene>
    <name evidence="3" type="ORF">ACFFIC_01945</name>
</gene>
<name>A0ABV6IL14_9PROT</name>
<feature type="domain" description="TtsA-like Glycoside hydrolase family 108" evidence="1">
    <location>
        <begin position="65"/>
        <end position="153"/>
    </location>
</feature>
<evidence type="ECO:0000259" key="2">
    <source>
        <dbReference type="Pfam" id="PF09374"/>
    </source>
</evidence>
<dbReference type="Proteomes" id="UP001589789">
    <property type="component" value="Unassembled WGS sequence"/>
</dbReference>
<protein>
    <submittedName>
        <fullName evidence="3">Glycoside hydrolase family 108 protein</fullName>
    </submittedName>
</protein>
<evidence type="ECO:0000313" key="3">
    <source>
        <dbReference type="EMBL" id="MFC0384309.1"/>
    </source>
</evidence>